<dbReference type="PANTHER" id="PTHR12526">
    <property type="entry name" value="GLYCOSYLTRANSFERASE"/>
    <property type="match status" value="1"/>
</dbReference>
<dbReference type="InterPro" id="IPR001296">
    <property type="entry name" value="Glyco_trans_1"/>
</dbReference>
<keyword evidence="3" id="KW-0808">Transferase</keyword>
<reference evidence="3 4" key="1">
    <citation type="journal article" date="2007" name="PLoS ONE">
        <title>The complete genome sequence and analysis of the Epsilonproteobacterium Arcobacter butzleri.</title>
        <authorList>
            <person name="Miller W.G."/>
            <person name="Parker C.T."/>
            <person name="Rubenfield M."/>
            <person name="Mendz G.L."/>
            <person name="Woesten M.M.S.M."/>
            <person name="Ussery D.W."/>
            <person name="Stolz J.F."/>
            <person name="Binnewies T.T."/>
            <person name="Hallin P.F."/>
            <person name="Wang G."/>
            <person name="Malek J.A."/>
            <person name="Rogosin A."/>
            <person name="Stanker L.H."/>
            <person name="Mandrell R.E."/>
        </authorList>
    </citation>
    <scope>NUCLEOTIDE SEQUENCE [LARGE SCALE GENOMIC DNA]</scope>
    <source>
        <strain evidence="3 4">RM4018</strain>
    </source>
</reference>
<dbReference type="SUPFAM" id="SSF53756">
    <property type="entry name" value="UDP-Glycosyltransferase/glycogen phosphorylase"/>
    <property type="match status" value="1"/>
</dbReference>
<dbReference type="Pfam" id="PF00534">
    <property type="entry name" value="Glycos_transf_1"/>
    <property type="match status" value="1"/>
</dbReference>
<dbReference type="eggNOG" id="COG0438">
    <property type="taxonomic scope" value="Bacteria"/>
</dbReference>
<proteinExistence type="predicted"/>
<evidence type="ECO:0000313" key="3">
    <source>
        <dbReference type="EMBL" id="ABV68048.1"/>
    </source>
</evidence>
<keyword evidence="4" id="KW-1185">Reference proteome</keyword>
<accession>A8EVS5</accession>
<feature type="domain" description="Glycosyltransferase subfamily 4-like N-terminal" evidence="2">
    <location>
        <begin position="17"/>
        <end position="146"/>
    </location>
</feature>
<evidence type="ECO:0000259" key="2">
    <source>
        <dbReference type="Pfam" id="PF13477"/>
    </source>
</evidence>
<dbReference type="Pfam" id="PF13477">
    <property type="entry name" value="Glyco_trans_4_2"/>
    <property type="match status" value="1"/>
</dbReference>
<dbReference type="EMBL" id="CP000361">
    <property type="protein sequence ID" value="ABV68048.1"/>
    <property type="molecule type" value="Genomic_DNA"/>
</dbReference>
<organism evidence="3 4">
    <name type="scientific">Aliarcobacter butzleri (strain RM4018)</name>
    <name type="common">Arcobacter butzleri</name>
    <dbReference type="NCBI Taxonomy" id="367737"/>
    <lineage>
        <taxon>Bacteria</taxon>
        <taxon>Pseudomonadati</taxon>
        <taxon>Campylobacterota</taxon>
        <taxon>Epsilonproteobacteria</taxon>
        <taxon>Campylobacterales</taxon>
        <taxon>Arcobacteraceae</taxon>
        <taxon>Aliarcobacter</taxon>
    </lineage>
</organism>
<dbReference type="CDD" id="cd03801">
    <property type="entry name" value="GT4_PimA-like"/>
    <property type="match status" value="1"/>
</dbReference>
<name>A8EVS5_ALIB4</name>
<dbReference type="InterPro" id="IPR028098">
    <property type="entry name" value="Glyco_trans_4-like_N"/>
</dbReference>
<protein>
    <submittedName>
        <fullName evidence="3">Putative glycosyltransferase</fullName>
    </submittedName>
</protein>
<dbReference type="KEGG" id="abu:Abu_1808"/>
<dbReference type="PANTHER" id="PTHR12526:SF630">
    <property type="entry name" value="GLYCOSYLTRANSFERASE"/>
    <property type="match status" value="1"/>
</dbReference>
<dbReference type="HOGENOM" id="CLU_009583_0_4_7"/>
<dbReference type="Gene3D" id="3.40.50.2000">
    <property type="entry name" value="Glycogen Phosphorylase B"/>
    <property type="match status" value="2"/>
</dbReference>
<dbReference type="CAZy" id="GT4">
    <property type="family name" value="Glycosyltransferase Family 4"/>
</dbReference>
<evidence type="ECO:0000259" key="1">
    <source>
        <dbReference type="Pfam" id="PF00534"/>
    </source>
</evidence>
<gene>
    <name evidence="3" type="ordered locus">Abu_1808</name>
</gene>
<dbReference type="GO" id="GO:0016757">
    <property type="term" value="F:glycosyltransferase activity"/>
    <property type="evidence" value="ECO:0007669"/>
    <property type="project" value="InterPro"/>
</dbReference>
<dbReference type="Proteomes" id="UP000001136">
    <property type="component" value="Chromosome"/>
</dbReference>
<dbReference type="STRING" id="367737.Abu_1808"/>
<feature type="domain" description="Glycosyl transferase family 1" evidence="1">
    <location>
        <begin position="189"/>
        <end position="353"/>
    </location>
</feature>
<sequence length="375" mass="43533">MLLCWICKEMQNKNILEVCLSPDLGGLELYMCNCSKELAKDFNVTCVISNNSKLESFLEDLKVIKIERKSSFSLISSIKIAKIIDKNKIDTIHIHWTKDIPIIIFAKLLSKRKPKIIQTRHMTMTRFKNDFYHKFLYKNVDTIICVTKALQNQIEKFIPQNIRPKVKTLYLGAKNPKVFTKEELNIYKEEKLNSKNSFIIGFVGRINEFKGQYLLIEAMKKLKIKELDVKAYFVGHPMNEEYLNSLKEKVKNYNLENEIHFLGFSKEPDKFMQACDVIVAASKNETFGLVVIEAMKNQTAIIASNSGGFLEIIDDRINGLLFENENIEDLALKIEELYNDKDLKDNLVLEAKKKVDLEFDSEIQFKKLKEFMKGN</sequence>
<evidence type="ECO:0000313" key="4">
    <source>
        <dbReference type="Proteomes" id="UP000001136"/>
    </source>
</evidence>
<dbReference type="AlphaFoldDB" id="A8EVS5"/>